<gene>
    <name evidence="13" type="primary">BnaCnng08570D</name>
    <name evidence="13" type="ORF">GSBRNA2T00065050001</name>
</gene>
<dbReference type="Pfam" id="PF02150">
    <property type="entry name" value="Zn_ribbon_RPB9"/>
    <property type="match status" value="1"/>
</dbReference>
<dbReference type="Gene3D" id="2.20.25.10">
    <property type="match status" value="1"/>
</dbReference>
<protein>
    <recommendedName>
        <fullName evidence="2">DNA-directed RNA polymerase III subunit RPC10</fullName>
    </recommendedName>
    <alternativeName>
        <fullName evidence="9">RNA polymerase III subunit C11</fullName>
    </alternativeName>
</protein>
<evidence type="ECO:0000256" key="3">
    <source>
        <dbReference type="ARBA" id="ARBA00022478"/>
    </source>
</evidence>
<name>A0A078HK11_BRANA</name>
<dbReference type="CDD" id="cd10509">
    <property type="entry name" value="Zn-ribbon_RPC11"/>
    <property type="match status" value="1"/>
</dbReference>
<comment type="similarity">
    <text evidence="11">Belongs to the archaeal rpoM/eukaryotic RPA12/RPB9/RPC11 RNA polymerase family.</text>
</comment>
<evidence type="ECO:0000256" key="9">
    <source>
        <dbReference type="ARBA" id="ARBA00029985"/>
    </source>
</evidence>
<evidence type="ECO:0000256" key="10">
    <source>
        <dbReference type="PROSITE-ProRule" id="PRU00472"/>
    </source>
</evidence>
<dbReference type="FunFam" id="2.20.25.10:FF:000031">
    <property type="entry name" value="DNA-directed RNA polymerase subunit"/>
    <property type="match status" value="1"/>
</dbReference>
<keyword evidence="3 11" id="KW-0240">DNA-directed RNA polymerase</keyword>
<dbReference type="PROSITE" id="PS00466">
    <property type="entry name" value="ZF_TFIIS_1"/>
    <property type="match status" value="1"/>
</dbReference>
<dbReference type="InterPro" id="IPR001222">
    <property type="entry name" value="Znf_TFIIS"/>
</dbReference>
<dbReference type="GO" id="GO:0006386">
    <property type="term" value="P:termination of RNA polymerase III transcription"/>
    <property type="evidence" value="ECO:0000318"/>
    <property type="project" value="GO_Central"/>
</dbReference>
<sequence>MTAEVAIRHITDALKMINISGPLKFFVYVASTSFFRMFRTYDVSIESAEIYKWKDVFDWEIGSLGEAFQVNSSSHFIMEFCPTCGNLLRYGQSQFFCSTCPYIARIERQVEIKKKQLLVKKSIDPVVKKDDIPKGPETEAPCPRCGHDKAYFKTMQIRSADEPESRFYRCVKCEQTWREE</sequence>
<feature type="domain" description="TFIIS-type" evidence="12">
    <location>
        <begin position="138"/>
        <end position="178"/>
    </location>
</feature>
<evidence type="ECO:0000256" key="7">
    <source>
        <dbReference type="ARBA" id="ARBA00023163"/>
    </source>
</evidence>
<evidence type="ECO:0000256" key="6">
    <source>
        <dbReference type="ARBA" id="ARBA00022833"/>
    </source>
</evidence>
<dbReference type="InterPro" id="IPR012164">
    <property type="entry name" value="Rpa12/Rpb9/Rpc10/TFS"/>
</dbReference>
<keyword evidence="7 11" id="KW-0804">Transcription</keyword>
<dbReference type="GO" id="GO:0003899">
    <property type="term" value="F:DNA-directed RNA polymerase activity"/>
    <property type="evidence" value="ECO:0007669"/>
    <property type="project" value="InterPro"/>
</dbReference>
<evidence type="ECO:0000259" key="12">
    <source>
        <dbReference type="PROSITE" id="PS51133"/>
    </source>
</evidence>
<evidence type="ECO:0000256" key="5">
    <source>
        <dbReference type="ARBA" id="ARBA00022771"/>
    </source>
</evidence>
<keyword evidence="5 10" id="KW-0863">Zinc-finger</keyword>
<dbReference type="SMART" id="SM00440">
    <property type="entry name" value="ZnF_C2C2"/>
    <property type="match status" value="1"/>
</dbReference>
<dbReference type="STRING" id="3708.A0A078HK11"/>
<dbReference type="PANTHER" id="PTHR11239:SF12">
    <property type="entry name" value="DNA-DIRECTED RNA POLYMERASE III SUBUNIT RPC10"/>
    <property type="match status" value="1"/>
</dbReference>
<dbReference type="InterPro" id="IPR019761">
    <property type="entry name" value="DNA-dir_RNA_pol-M_15_CS"/>
</dbReference>
<dbReference type="SMART" id="SM00661">
    <property type="entry name" value="RPOL9"/>
    <property type="match status" value="1"/>
</dbReference>
<dbReference type="Pfam" id="PF01096">
    <property type="entry name" value="Zn_ribbon_TFIIS"/>
    <property type="match status" value="1"/>
</dbReference>
<dbReference type="Gramene" id="CDY37996">
    <property type="protein sequence ID" value="CDY37996"/>
    <property type="gene ID" value="GSBRNA2T00065050001"/>
</dbReference>
<evidence type="ECO:0000256" key="8">
    <source>
        <dbReference type="ARBA" id="ARBA00023242"/>
    </source>
</evidence>
<evidence type="ECO:0000256" key="11">
    <source>
        <dbReference type="RuleBase" id="RU003474"/>
    </source>
</evidence>
<dbReference type="SUPFAM" id="SSF57783">
    <property type="entry name" value="Zinc beta-ribbon"/>
    <property type="match status" value="1"/>
</dbReference>
<dbReference type="PROSITE" id="PS51133">
    <property type="entry name" value="ZF_TFIIS_2"/>
    <property type="match status" value="1"/>
</dbReference>
<dbReference type="InterPro" id="IPR001529">
    <property type="entry name" value="Zn_ribbon_RPB9"/>
</dbReference>
<dbReference type="PROSITE" id="PS01030">
    <property type="entry name" value="RNA_POL_M_15KD"/>
    <property type="match status" value="1"/>
</dbReference>
<dbReference type="GO" id="GO:0005666">
    <property type="term" value="C:RNA polymerase III complex"/>
    <property type="evidence" value="ECO:0000318"/>
    <property type="project" value="GO_Central"/>
</dbReference>
<dbReference type="Proteomes" id="UP000028999">
    <property type="component" value="Unassembled WGS sequence"/>
</dbReference>
<dbReference type="PANTHER" id="PTHR11239">
    <property type="entry name" value="DNA-DIRECTED RNA POLYMERASE"/>
    <property type="match status" value="1"/>
</dbReference>
<evidence type="ECO:0000256" key="2">
    <source>
        <dbReference type="ARBA" id="ARBA00020093"/>
    </source>
</evidence>
<dbReference type="AlphaFoldDB" id="A0A078HK11"/>
<keyword evidence="14" id="KW-1185">Reference proteome</keyword>
<dbReference type="EMBL" id="LK032414">
    <property type="protein sequence ID" value="CDY37996.1"/>
    <property type="molecule type" value="Genomic_DNA"/>
</dbReference>
<comment type="subcellular location">
    <subcellularLocation>
        <location evidence="1">Nucleus</location>
    </subcellularLocation>
</comment>
<dbReference type="PaxDb" id="3708-A0A078HK11"/>
<dbReference type="InterPro" id="IPR034014">
    <property type="entry name" value="Zn_ribbon_RPC11_C"/>
</dbReference>
<evidence type="ECO:0000256" key="4">
    <source>
        <dbReference type="ARBA" id="ARBA00022723"/>
    </source>
</evidence>
<evidence type="ECO:0000256" key="1">
    <source>
        <dbReference type="ARBA" id="ARBA00004123"/>
    </source>
</evidence>
<keyword evidence="4 11" id="KW-0479">Metal-binding</keyword>
<reference evidence="13 14" key="1">
    <citation type="journal article" date="2014" name="Science">
        <title>Plant genetics. Early allopolyploid evolution in the post-Neolithic Brassica napus oilseed genome.</title>
        <authorList>
            <person name="Chalhoub B."/>
            <person name="Denoeud F."/>
            <person name="Liu S."/>
            <person name="Parkin I.A."/>
            <person name="Tang H."/>
            <person name="Wang X."/>
            <person name="Chiquet J."/>
            <person name="Belcram H."/>
            <person name="Tong C."/>
            <person name="Samans B."/>
            <person name="Correa M."/>
            <person name="Da Silva C."/>
            <person name="Just J."/>
            <person name="Falentin C."/>
            <person name="Koh C.S."/>
            <person name="Le Clainche I."/>
            <person name="Bernard M."/>
            <person name="Bento P."/>
            <person name="Noel B."/>
            <person name="Labadie K."/>
            <person name="Alberti A."/>
            <person name="Charles M."/>
            <person name="Arnaud D."/>
            <person name="Guo H."/>
            <person name="Daviaud C."/>
            <person name="Alamery S."/>
            <person name="Jabbari K."/>
            <person name="Zhao M."/>
            <person name="Edger P.P."/>
            <person name="Chelaifa H."/>
            <person name="Tack D."/>
            <person name="Lassalle G."/>
            <person name="Mestiri I."/>
            <person name="Schnel N."/>
            <person name="Le Paslier M.C."/>
            <person name="Fan G."/>
            <person name="Renault V."/>
            <person name="Bayer P.E."/>
            <person name="Golicz A.A."/>
            <person name="Manoli S."/>
            <person name="Lee T.H."/>
            <person name="Thi V.H."/>
            <person name="Chalabi S."/>
            <person name="Hu Q."/>
            <person name="Fan C."/>
            <person name="Tollenaere R."/>
            <person name="Lu Y."/>
            <person name="Battail C."/>
            <person name="Shen J."/>
            <person name="Sidebottom C.H."/>
            <person name="Wang X."/>
            <person name="Canaguier A."/>
            <person name="Chauveau A."/>
            <person name="Berard A."/>
            <person name="Deniot G."/>
            <person name="Guan M."/>
            <person name="Liu Z."/>
            <person name="Sun F."/>
            <person name="Lim Y.P."/>
            <person name="Lyons E."/>
            <person name="Town C.D."/>
            <person name="Bancroft I."/>
            <person name="Wang X."/>
            <person name="Meng J."/>
            <person name="Ma J."/>
            <person name="Pires J.C."/>
            <person name="King G.J."/>
            <person name="Brunel D."/>
            <person name="Delourme R."/>
            <person name="Renard M."/>
            <person name="Aury J.M."/>
            <person name="Adams K.L."/>
            <person name="Batley J."/>
            <person name="Snowdon R.J."/>
            <person name="Tost J."/>
            <person name="Edwards D."/>
            <person name="Zhou Y."/>
            <person name="Hua W."/>
            <person name="Sharpe A.G."/>
            <person name="Paterson A.H."/>
            <person name="Guan C."/>
            <person name="Wincker P."/>
        </authorList>
    </citation>
    <scope>NUCLEOTIDE SEQUENCE [LARGE SCALE GENOMIC DNA]</scope>
    <source>
        <strain evidence="14">cv. Darmor-bzh</strain>
    </source>
</reference>
<evidence type="ECO:0000313" key="13">
    <source>
        <dbReference type="EMBL" id="CDY37996.1"/>
    </source>
</evidence>
<keyword evidence="8" id="KW-0539">Nucleus</keyword>
<dbReference type="GO" id="GO:0003676">
    <property type="term" value="F:nucleic acid binding"/>
    <property type="evidence" value="ECO:0007669"/>
    <property type="project" value="InterPro"/>
</dbReference>
<organism evidence="13 14">
    <name type="scientific">Brassica napus</name>
    <name type="common">Rape</name>
    <dbReference type="NCBI Taxonomy" id="3708"/>
    <lineage>
        <taxon>Eukaryota</taxon>
        <taxon>Viridiplantae</taxon>
        <taxon>Streptophyta</taxon>
        <taxon>Embryophyta</taxon>
        <taxon>Tracheophyta</taxon>
        <taxon>Spermatophyta</taxon>
        <taxon>Magnoliopsida</taxon>
        <taxon>eudicotyledons</taxon>
        <taxon>Gunneridae</taxon>
        <taxon>Pentapetalae</taxon>
        <taxon>rosids</taxon>
        <taxon>malvids</taxon>
        <taxon>Brassicales</taxon>
        <taxon>Brassicaceae</taxon>
        <taxon>Brassiceae</taxon>
        <taxon>Brassica</taxon>
    </lineage>
</organism>
<proteinExistence type="inferred from homology"/>
<keyword evidence="6" id="KW-0862">Zinc</keyword>
<dbReference type="GO" id="GO:0008270">
    <property type="term" value="F:zinc ion binding"/>
    <property type="evidence" value="ECO:0007669"/>
    <property type="project" value="UniProtKB-KW"/>
</dbReference>
<accession>A0A078HK11</accession>
<evidence type="ECO:0000313" key="14">
    <source>
        <dbReference type="Proteomes" id="UP000028999"/>
    </source>
</evidence>